<sequence>MIRQSIYKDVLIFNVYEIWNAVVDREKTDWRSDLIKTEILTEKNFKEYSIEGTETTFKITEIKEKEYYAFNMKNSFFKGYWRGEFIPLNDQVTENIFYEKKYFKNPLFYVASLFKLNLKKIQKNYVED</sequence>
<keyword evidence="2" id="KW-1185">Reference proteome</keyword>
<evidence type="ECO:0000313" key="2">
    <source>
        <dbReference type="Proteomes" id="UP000195918"/>
    </source>
</evidence>
<protein>
    <recommendedName>
        <fullName evidence="3">SRPBCC family protein</fullName>
    </recommendedName>
</protein>
<gene>
    <name evidence="1" type="ORF">FM121_05240</name>
</gene>
<dbReference type="OrthoDB" id="9788177at2"/>
<dbReference type="SUPFAM" id="SSF55961">
    <property type="entry name" value="Bet v1-like"/>
    <property type="match status" value="1"/>
</dbReference>
<reference evidence="2" key="1">
    <citation type="submission" date="2017-02" db="EMBL/GenBank/DDBJ databases">
        <authorList>
            <person name="Dridi B."/>
        </authorList>
    </citation>
    <scope>NUCLEOTIDE SEQUENCE [LARGE SCALE GENOMIC DNA]</scope>
    <source>
        <strain evidence="2">bH819</strain>
    </source>
</reference>
<name>A0A1X6WMN1_9ENTE</name>
<dbReference type="AlphaFoldDB" id="A0A1X6WMN1"/>
<dbReference type="EMBL" id="FWFD01000008">
    <property type="protein sequence ID" value="SLM85482.1"/>
    <property type="molecule type" value="Genomic_DNA"/>
</dbReference>
<evidence type="ECO:0008006" key="3">
    <source>
        <dbReference type="Google" id="ProtNLM"/>
    </source>
</evidence>
<organism evidence="1 2">
    <name type="scientific">Vagococcus fluvialis bH819</name>
    <dbReference type="NCBI Taxonomy" id="1255619"/>
    <lineage>
        <taxon>Bacteria</taxon>
        <taxon>Bacillati</taxon>
        <taxon>Bacillota</taxon>
        <taxon>Bacilli</taxon>
        <taxon>Lactobacillales</taxon>
        <taxon>Enterococcaceae</taxon>
        <taxon>Vagococcus</taxon>
    </lineage>
</organism>
<dbReference type="RefSeq" id="WP_086951115.1">
    <property type="nucleotide sequence ID" value="NZ_FWFD01000008.1"/>
</dbReference>
<dbReference type="Proteomes" id="UP000195918">
    <property type="component" value="Unassembled WGS sequence"/>
</dbReference>
<proteinExistence type="predicted"/>
<evidence type="ECO:0000313" key="1">
    <source>
        <dbReference type="EMBL" id="SLM85482.1"/>
    </source>
</evidence>
<accession>A0A1X6WMN1</accession>